<dbReference type="Gene3D" id="3.40.50.1010">
    <property type="entry name" value="5'-nuclease"/>
    <property type="match status" value="1"/>
</dbReference>
<dbReference type="RefSeq" id="WP_143782656.1">
    <property type="nucleotide sequence ID" value="NZ_CP041616.1"/>
</dbReference>
<evidence type="ECO:0000313" key="1">
    <source>
        <dbReference type="EMBL" id="QDO87981.1"/>
    </source>
</evidence>
<dbReference type="Proteomes" id="UP000315395">
    <property type="component" value="Chromosome"/>
</dbReference>
<dbReference type="KEGG" id="orz:FNH13_06180"/>
<protein>
    <submittedName>
        <fullName evidence="1">Type II toxin-antitoxin system VapC family toxin</fullName>
    </submittedName>
</protein>
<proteinExistence type="predicted"/>
<gene>
    <name evidence="1" type="ORF">FNH13_06180</name>
</gene>
<evidence type="ECO:0000313" key="2">
    <source>
        <dbReference type="Proteomes" id="UP000315395"/>
    </source>
</evidence>
<sequence>MTRFAVDAPTTLRLVQEGIDPGEHQLVGTASLRSEVLSLLYREQREPDLGAAERNALLDRLAGLRMRLLGDRVSRREAWRIASELQLDDTRPAELIAVARLQADVLVTDDEALRSLANGLIEVVGWRDFVAALS</sequence>
<accession>A0A516G8X3</accession>
<organism evidence="1 2">
    <name type="scientific">Ornithinimicrobium ciconiae</name>
    <dbReference type="NCBI Taxonomy" id="2594265"/>
    <lineage>
        <taxon>Bacteria</taxon>
        <taxon>Bacillati</taxon>
        <taxon>Actinomycetota</taxon>
        <taxon>Actinomycetes</taxon>
        <taxon>Micrococcales</taxon>
        <taxon>Ornithinimicrobiaceae</taxon>
        <taxon>Ornithinimicrobium</taxon>
    </lineage>
</organism>
<keyword evidence="2" id="KW-1185">Reference proteome</keyword>
<dbReference type="EMBL" id="CP041616">
    <property type="protein sequence ID" value="QDO87981.1"/>
    <property type="molecule type" value="Genomic_DNA"/>
</dbReference>
<dbReference type="AlphaFoldDB" id="A0A516G8X3"/>
<reference evidence="1 2" key="1">
    <citation type="submission" date="2019-07" db="EMBL/GenBank/DDBJ databases">
        <title>complete genome sequencing of Ornithinimicrobium sp. H23M54.</title>
        <authorList>
            <person name="Bae J.-W."/>
            <person name="Lee S.-Y."/>
        </authorList>
    </citation>
    <scope>NUCLEOTIDE SEQUENCE [LARGE SCALE GENOMIC DNA]</scope>
    <source>
        <strain evidence="1 2">H23M54</strain>
    </source>
</reference>
<name>A0A516G8X3_9MICO</name>
<dbReference type="OrthoDB" id="8370557at2"/>